<sequence length="40" mass="4598">MSFLFKQKTKTPAELVRNIKESLGRLDSGDMKKSLERLVC</sequence>
<evidence type="ECO:0000313" key="2">
    <source>
        <dbReference type="Proteomes" id="UP000077115"/>
    </source>
</evidence>
<organism evidence="1 2">
    <name type="scientific">Batrachochytrium dendrobatidis (strain JEL423)</name>
    <dbReference type="NCBI Taxonomy" id="403673"/>
    <lineage>
        <taxon>Eukaryota</taxon>
        <taxon>Fungi</taxon>
        <taxon>Fungi incertae sedis</taxon>
        <taxon>Chytridiomycota</taxon>
        <taxon>Chytridiomycota incertae sedis</taxon>
        <taxon>Chytridiomycetes</taxon>
        <taxon>Rhizophydiales</taxon>
        <taxon>Rhizophydiales incertae sedis</taxon>
        <taxon>Batrachochytrium</taxon>
    </lineage>
</organism>
<dbReference type="EMBL" id="DS022313">
    <property type="protein sequence ID" value="OAJ44816.1"/>
    <property type="molecule type" value="Genomic_DNA"/>
</dbReference>
<dbReference type="VEuPathDB" id="FungiDB:BDEG_28008"/>
<gene>
    <name evidence="1" type="ORF">BDEG_28008</name>
</gene>
<protein>
    <submittedName>
        <fullName evidence="1">Uncharacterized protein</fullName>
    </submittedName>
</protein>
<reference evidence="1 2" key="2">
    <citation type="submission" date="2016-05" db="EMBL/GenBank/DDBJ databases">
        <title>Lineage-specific infection strategies underlie the spectrum of fungal disease in amphibians.</title>
        <authorList>
            <person name="Cuomo C.A."/>
            <person name="Farrer R.A."/>
            <person name="James T."/>
            <person name="Longcore J."/>
            <person name="Birren B."/>
        </authorList>
    </citation>
    <scope>NUCLEOTIDE SEQUENCE [LARGE SCALE GENOMIC DNA]</scope>
    <source>
        <strain evidence="1 2">JEL423</strain>
    </source>
</reference>
<proteinExistence type="predicted"/>
<accession>A0A177WY00</accession>
<evidence type="ECO:0000313" key="1">
    <source>
        <dbReference type="EMBL" id="OAJ44816.1"/>
    </source>
</evidence>
<name>A0A177WY00_BATDL</name>
<dbReference type="Proteomes" id="UP000077115">
    <property type="component" value="Unassembled WGS sequence"/>
</dbReference>
<reference evidence="1 2" key="1">
    <citation type="submission" date="2006-10" db="EMBL/GenBank/DDBJ databases">
        <title>The Genome Sequence of Batrachochytrium dendrobatidis JEL423.</title>
        <authorList>
            <consortium name="The Broad Institute Genome Sequencing Platform"/>
            <person name="Birren B."/>
            <person name="Lander E."/>
            <person name="Galagan J."/>
            <person name="Cuomo C."/>
            <person name="Devon K."/>
            <person name="Jaffe D."/>
            <person name="Butler J."/>
            <person name="Alvarez P."/>
            <person name="Gnerre S."/>
            <person name="Grabherr M."/>
            <person name="Kleber M."/>
            <person name="Mauceli E."/>
            <person name="Brockman W."/>
            <person name="Young S."/>
            <person name="LaButti K."/>
            <person name="Sykes S."/>
            <person name="DeCaprio D."/>
            <person name="Crawford M."/>
            <person name="Koehrsen M."/>
            <person name="Engels R."/>
            <person name="Montgomery P."/>
            <person name="Pearson M."/>
            <person name="Howarth C."/>
            <person name="Larson L."/>
            <person name="White J."/>
            <person name="O'Leary S."/>
            <person name="Kodira C."/>
            <person name="Zeng Q."/>
            <person name="Yandava C."/>
            <person name="Alvarado L."/>
            <person name="Longcore J."/>
            <person name="James T."/>
        </authorList>
    </citation>
    <scope>NUCLEOTIDE SEQUENCE [LARGE SCALE GENOMIC DNA]</scope>
    <source>
        <strain evidence="1 2">JEL423</strain>
    </source>
</reference>
<dbReference type="AlphaFoldDB" id="A0A177WY00"/>